<comment type="subcellular location">
    <subcellularLocation>
        <location evidence="1">Cell membrane</location>
    </subcellularLocation>
    <subcellularLocation>
        <location evidence="2 15">Cytoplasm</location>
        <location evidence="2 15">Cytosol</location>
    </subcellularLocation>
</comment>
<dbReference type="Gene3D" id="3.40.50.11950">
    <property type="match status" value="1"/>
</dbReference>
<keyword evidence="6" id="KW-0597">Phosphoprotein</keyword>
<comment type="similarity">
    <text evidence="3 15">Belongs to the histidine acid phosphatase family. VIP1 subfamily.</text>
</comment>
<protein>
    <recommendedName>
        <fullName evidence="15">Inositol hexakisphosphate and diphosphoinositol-pentakisphosphate kinase</fullName>
        <ecNumber evidence="15">2.7.4.24</ecNumber>
    </recommendedName>
</protein>
<feature type="region of interest" description="Disordered" evidence="16">
    <location>
        <begin position="1"/>
        <end position="51"/>
    </location>
</feature>
<evidence type="ECO:0000256" key="11">
    <source>
        <dbReference type="ARBA" id="ARBA00023136"/>
    </source>
</evidence>
<dbReference type="GO" id="GO:0033857">
    <property type="term" value="F:5-diphosphoinositol pentakisphosphate 1-kinase activity"/>
    <property type="evidence" value="ECO:0007669"/>
    <property type="project" value="TreeGrafter"/>
</dbReference>
<accession>A0A6J0J0H9</accession>
<dbReference type="Gene3D" id="3.40.50.1240">
    <property type="entry name" value="Phosphoglycerate mutase-like"/>
    <property type="match status" value="1"/>
</dbReference>
<evidence type="ECO:0000259" key="17">
    <source>
        <dbReference type="Pfam" id="PF18086"/>
    </source>
</evidence>
<dbReference type="FunFam" id="3.30.470.20:FF:000003">
    <property type="entry name" value="Inositol hexakisphosphate and diphosphoinositol-pentakisphosphate kinase"/>
    <property type="match status" value="1"/>
</dbReference>
<dbReference type="Gene3D" id="3.30.470.20">
    <property type="entry name" value="ATP-grasp fold, B domain"/>
    <property type="match status" value="1"/>
</dbReference>
<dbReference type="FunFam" id="3.40.50.11950:FF:000001">
    <property type="entry name" value="Inositol hexakisphosphate and diphosphoinositol-pentakisphosphate kinase"/>
    <property type="match status" value="1"/>
</dbReference>
<evidence type="ECO:0000256" key="9">
    <source>
        <dbReference type="ARBA" id="ARBA00022777"/>
    </source>
</evidence>
<evidence type="ECO:0000256" key="4">
    <source>
        <dbReference type="ARBA" id="ARBA00022475"/>
    </source>
</evidence>
<feature type="region of interest" description="Disordered" evidence="16">
    <location>
        <begin position="1128"/>
        <end position="1275"/>
    </location>
</feature>
<keyword evidence="18" id="KW-1185">Reference proteome</keyword>
<dbReference type="GO" id="GO:0006020">
    <property type="term" value="P:inositol metabolic process"/>
    <property type="evidence" value="ECO:0007669"/>
    <property type="project" value="TreeGrafter"/>
</dbReference>
<comment type="function">
    <text evidence="15">Bifunctional inositol kinase that acts in concert with the IP6K kinases to synthesize the diphosphate group-containing inositol pyrophosphates diphosphoinositol pentakisphosphate, PP-InsP5, and bis-diphosphoinositol tetrakisphosphate, (PP)2-InsP4. PP-InsP5 and (PP)2-InsP4, also respectively called InsP7 and InsP8, may regulate a variety of cellular processes, including apoptosis, vesicle trafficking, cytoskeletal dynamics, and exocytosis. Phosphorylates inositol hexakisphosphate (InsP6).</text>
</comment>
<dbReference type="InterPro" id="IPR029033">
    <property type="entry name" value="His_PPase_superfam"/>
</dbReference>
<dbReference type="RefSeq" id="XP_017691681.1">
    <property type="nucleotide sequence ID" value="XM_017836192.1"/>
</dbReference>
<keyword evidence="9 15" id="KW-0418">Kinase</keyword>
<reference evidence="19" key="1">
    <citation type="submission" date="2025-08" db="UniProtKB">
        <authorList>
            <consortium name="RefSeq"/>
        </authorList>
    </citation>
    <scope>IDENTIFICATION</scope>
</reference>
<dbReference type="PROSITE" id="PS00616">
    <property type="entry name" value="HIS_ACID_PHOSPHAT_1"/>
    <property type="match status" value="1"/>
</dbReference>
<dbReference type="Pfam" id="PF18086">
    <property type="entry name" value="PPIP5K2_N"/>
    <property type="match status" value="1"/>
</dbReference>
<evidence type="ECO:0000256" key="3">
    <source>
        <dbReference type="ARBA" id="ARBA00005609"/>
    </source>
</evidence>
<evidence type="ECO:0000256" key="13">
    <source>
        <dbReference type="ARBA" id="ARBA00034629"/>
    </source>
</evidence>
<proteinExistence type="inferred from homology"/>
<evidence type="ECO:0000256" key="6">
    <source>
        <dbReference type="ARBA" id="ARBA00022553"/>
    </source>
</evidence>
<comment type="catalytic activity">
    <reaction evidence="13">
        <text>1D-myo-inositol hexakisphosphate + ATP = 1-diphospho-1D-myo-inositol 2,3,4,5,6-pentakisphosphate + ADP</text>
        <dbReference type="Rhea" id="RHEA:37459"/>
        <dbReference type="ChEBI" id="CHEBI:30616"/>
        <dbReference type="ChEBI" id="CHEBI:58130"/>
        <dbReference type="ChEBI" id="CHEBI:74946"/>
        <dbReference type="ChEBI" id="CHEBI:456216"/>
        <dbReference type="EC" id="2.7.4.24"/>
    </reaction>
    <physiologicalReaction direction="left-to-right" evidence="13">
        <dbReference type="Rhea" id="RHEA:37460"/>
    </physiologicalReaction>
</comment>
<dbReference type="GO" id="GO:0005524">
    <property type="term" value="F:ATP binding"/>
    <property type="evidence" value="ECO:0007669"/>
    <property type="project" value="UniProtKB-KW"/>
</dbReference>
<feature type="compositionally biased region" description="Low complexity" evidence="16">
    <location>
        <begin position="1141"/>
        <end position="1159"/>
    </location>
</feature>
<dbReference type="Proteomes" id="UP000504624">
    <property type="component" value="Unplaced"/>
</dbReference>
<organism evidence="18 19">
    <name type="scientific">Lepidothrix coronata</name>
    <name type="common">blue-crowned manakin</name>
    <dbReference type="NCBI Taxonomy" id="321398"/>
    <lineage>
        <taxon>Eukaryota</taxon>
        <taxon>Metazoa</taxon>
        <taxon>Chordata</taxon>
        <taxon>Craniata</taxon>
        <taxon>Vertebrata</taxon>
        <taxon>Euteleostomi</taxon>
        <taxon>Archelosauria</taxon>
        <taxon>Archosauria</taxon>
        <taxon>Dinosauria</taxon>
        <taxon>Saurischia</taxon>
        <taxon>Theropoda</taxon>
        <taxon>Coelurosauria</taxon>
        <taxon>Aves</taxon>
        <taxon>Neognathae</taxon>
        <taxon>Neoaves</taxon>
        <taxon>Telluraves</taxon>
        <taxon>Australaves</taxon>
        <taxon>Passeriformes</taxon>
        <taxon>Pipridae</taxon>
        <taxon>Lepidothrix</taxon>
    </lineage>
</organism>
<dbReference type="InterPro" id="IPR000560">
    <property type="entry name" value="His_Pase_clade-2"/>
</dbReference>
<evidence type="ECO:0000256" key="16">
    <source>
        <dbReference type="SAM" id="MobiDB-lite"/>
    </source>
</evidence>
<feature type="compositionally biased region" description="Polar residues" evidence="16">
    <location>
        <begin position="1"/>
        <end position="15"/>
    </location>
</feature>
<evidence type="ECO:0000256" key="12">
    <source>
        <dbReference type="ARBA" id="ARBA00033696"/>
    </source>
</evidence>
<dbReference type="PANTHER" id="PTHR12750:SF11">
    <property type="entry name" value="INOSITOL HEXAKISPHOSPHATE AND DIPHOSPHOINOSITOL-PENTAKISPHOSPHATE KINASE 1"/>
    <property type="match status" value="1"/>
</dbReference>
<keyword evidence="10 15" id="KW-0067">ATP-binding</keyword>
<dbReference type="CTD" id="9677"/>
<evidence type="ECO:0000256" key="7">
    <source>
        <dbReference type="ARBA" id="ARBA00022679"/>
    </source>
</evidence>
<feature type="compositionally biased region" description="Basic and acidic residues" evidence="16">
    <location>
        <begin position="931"/>
        <end position="956"/>
    </location>
</feature>
<dbReference type="CDD" id="cd07061">
    <property type="entry name" value="HP_HAP_like"/>
    <property type="match status" value="1"/>
</dbReference>
<dbReference type="InterPro" id="IPR040557">
    <property type="entry name" value="VIP1_N"/>
</dbReference>
<keyword evidence="11" id="KW-0472">Membrane</keyword>
<dbReference type="GO" id="GO:0005886">
    <property type="term" value="C:plasma membrane"/>
    <property type="evidence" value="ECO:0007669"/>
    <property type="project" value="UniProtKB-SubCell"/>
</dbReference>
<name>A0A6J0J0H9_9PASS</name>
<dbReference type="FunFam" id="3.40.50.11950:FF:000003">
    <property type="entry name" value="Inositol hexakisphosphate and diphosphoinositol-pentakisphosphate kinase"/>
    <property type="match status" value="1"/>
</dbReference>
<sequence length="1366" mass="152795">MSSLTTSSEGENSTPRFVVGSRDDETEFLGSNMKTDETDFFEDDEEEESPPERQIVVGICAMTKKSKSKPMTQILERLCKFEYITVVIMGEDVILNEPVENWPPCDCLISFHSKGFPLDKAVAYAKLCKPFLINDLDMQYYIQDRREVYRILQEEGIDLPRYAVLNRDPDRPEECNLVEGEDHVEVNGAVFPKPFVEKPVSAEDHNVYIYYPTSAGGGSQRLFRKIGSRSSVYSPESSVRKTGSYIYEEFMPTDGTDVKVYTVGPDYAHAEARKSPALDGKVERDSEGKEIRYPVMLTAMEKLVARKVCVAFKQTVCGFDLLRANGHSFVCDVNGFSFVKNSMKYYDDCAKILGNIIMRELAPQFHIPWSIPTEAEDIPIVPTTSGTMMELRCVIAVIRHGDRTPKQKMKMEVKHARFFELFEKYDGYKTGKLKLKKPEQLQEVLDIARQLVVELGSHSDCEIEERKSKLEQLKSVLEMYGHFSGINRKVQLTYLPHGHPKAASEDEEARRESSPSLLLVLKWGGELTPAGRVQAEELGRAFRCMYPGGQGDYAGFPGCGLLRLHSTYRHDLKIYASDEGRVQMTAAAFAKGLLALEGELTPILVQMVKSANMNGLLDSDSDSLSSCQHRVKARLHEIMQKDAQFCEEDYEKLAPTGSASLLNSMTFIQNPVEVCNQVFTLIENLTSQIRKRLEDPKSADLQLYHSETLELMLQRWTKLERDFRMKNGRYDISKIPDIYDCIKYDVQHNCALKLEGTAELFKLSKALADVIIPQEYGINKEEKLEIAIGFCLPLIKKIQLDLQRTHEDESVNKLHPLYSRGVLSPGRHVRTRLYFTSESHVHSLLSIFRYGGLLDENKDQQWKRAMDYLSAISELNYMTQIVIMLYEDNNKDPTSEERFHVELHFSPGVKGCEEDRNVPTGFGFRPASAENEDKKADQGSLEDLSKKGSDEPDRAQQKSPQPSEPVSIQRRSPLIRNRKTGSMEVLSESSSKSGGYRLFSTYSRQSSEMKQSGLGSQCTGLFSTNVLGGSSSAPNLQDYARSHGKKFASSLTYKDGFEGCSMVPTIYPLETLHNSLSLRQVNEFLTAVCRSCSESHVQSTAALFDSMIGSQIPGDPFMSQRILTSSSLPLRQRSDKPPWYSSGPSSTVSSAGPSSPTSVDNCAHFSFTEKLSISPPKSEEQLSRQSPEQEESQPPGRGLDMEGGRFGLSAAEPRVSETLTWNKGPEPGRLCKKELAEEDTNPEEKNMGELDEESSGEMLDPSNTGNPNCGAGSDLRLAGERVKPGEGCVGGMTGLDQSGLSKEILVPCEEELLGEVLDPEHMGKELLGDSALSDQLLSGHLCQVQALPPEKSMEELRLLCQEDQQN</sequence>
<dbReference type="SUPFAM" id="SSF53254">
    <property type="entry name" value="Phosphoglycerate mutase-like"/>
    <property type="match status" value="1"/>
</dbReference>
<comment type="function">
    <text evidence="14">Bifunctional inositol kinase that acts in concert with the IP6K kinases IP6K1, IP6K2 and IP6K3 to synthesize the diphosphate group-containing inositol pyrophosphates diphosphoinositol pentakisphosphate, PP-InsP5, and bis-diphosphoinositol tetrakisphosphate, (PP)2-InsP4. PP-InsP5 and (PP)2-InsP4, also respectively called InsP7 and InsP8, regulate a variety of cellular processes, including apoptosis, vesicle trafficking, cytoskeletal dynamics, exocytosis, insulin signaling and neutrophil activation. Phosphorylates inositol hexakisphosphate (InsP6) at position 1 to produce PP-InsP5 which is in turn phosphorylated by IP6Ks to produce (PP)2-InsP4. Alternatively, phosphorylates PP-InsP5 at position 1, produced by IP6Ks from InsP6, to produce (PP)2-InsP4. Activated when cells are exposed to hyperosmotic stress.</text>
</comment>
<feature type="compositionally biased region" description="Polar residues" evidence="16">
    <location>
        <begin position="957"/>
        <end position="970"/>
    </location>
</feature>
<dbReference type="InterPro" id="IPR037446">
    <property type="entry name" value="His_Pase_VIP1"/>
</dbReference>
<keyword evidence="8 15" id="KW-0547">Nucleotide-binding</keyword>
<feature type="domain" description="VIP1 N-terminal" evidence="17">
    <location>
        <begin position="55"/>
        <end position="144"/>
    </location>
</feature>
<dbReference type="GeneID" id="108507874"/>
<keyword evidence="4" id="KW-1003">Cell membrane</keyword>
<feature type="compositionally biased region" description="Acidic residues" evidence="16">
    <location>
        <begin position="38"/>
        <end position="49"/>
    </location>
</feature>
<feature type="region of interest" description="Disordered" evidence="16">
    <location>
        <begin position="910"/>
        <end position="989"/>
    </location>
</feature>
<dbReference type="EC" id="2.7.4.24" evidence="15"/>
<evidence type="ECO:0000313" key="18">
    <source>
        <dbReference type="Proteomes" id="UP000504624"/>
    </source>
</evidence>
<dbReference type="Pfam" id="PF00328">
    <property type="entry name" value="His_Phos_2"/>
    <property type="match status" value="1"/>
</dbReference>
<evidence type="ECO:0000256" key="8">
    <source>
        <dbReference type="ARBA" id="ARBA00022741"/>
    </source>
</evidence>
<evidence type="ECO:0000313" key="19">
    <source>
        <dbReference type="RefSeq" id="XP_017691681.1"/>
    </source>
</evidence>
<dbReference type="GO" id="GO:0000828">
    <property type="term" value="F:inositol hexakisphosphate kinase activity"/>
    <property type="evidence" value="ECO:0007669"/>
    <property type="project" value="TreeGrafter"/>
</dbReference>
<keyword evidence="7 15" id="KW-0808">Transferase</keyword>
<evidence type="ECO:0000256" key="5">
    <source>
        <dbReference type="ARBA" id="ARBA00022490"/>
    </source>
</evidence>
<keyword evidence="5 15" id="KW-0963">Cytoplasm</keyword>
<evidence type="ECO:0000256" key="2">
    <source>
        <dbReference type="ARBA" id="ARBA00004514"/>
    </source>
</evidence>
<evidence type="ECO:0000256" key="14">
    <source>
        <dbReference type="ARBA" id="ARBA00037056"/>
    </source>
</evidence>
<evidence type="ECO:0000256" key="10">
    <source>
        <dbReference type="ARBA" id="ARBA00022840"/>
    </source>
</evidence>
<evidence type="ECO:0000256" key="1">
    <source>
        <dbReference type="ARBA" id="ARBA00004236"/>
    </source>
</evidence>
<dbReference type="GO" id="GO:0005829">
    <property type="term" value="C:cytosol"/>
    <property type="evidence" value="ECO:0007669"/>
    <property type="project" value="UniProtKB-SubCell"/>
</dbReference>
<dbReference type="OrthoDB" id="18042at2759"/>
<evidence type="ECO:0000256" key="15">
    <source>
        <dbReference type="RuleBase" id="RU365032"/>
    </source>
</evidence>
<comment type="catalytic activity">
    <reaction evidence="12">
        <text>5-diphospho-1D-myo-inositol 1,2,3,4,6-pentakisphosphate + ATP + H(+) = 1,5-bis(diphospho)-1D-myo-inositol 2,3,4,6-tetrakisphosphate + ADP</text>
        <dbReference type="Rhea" id="RHEA:10276"/>
        <dbReference type="ChEBI" id="CHEBI:15378"/>
        <dbReference type="ChEBI" id="CHEBI:30616"/>
        <dbReference type="ChEBI" id="CHEBI:58628"/>
        <dbReference type="ChEBI" id="CHEBI:77983"/>
        <dbReference type="ChEBI" id="CHEBI:456216"/>
        <dbReference type="EC" id="2.7.4.24"/>
    </reaction>
    <physiologicalReaction direction="left-to-right" evidence="12">
        <dbReference type="Rhea" id="RHEA:10277"/>
    </physiologicalReaction>
</comment>
<dbReference type="SUPFAM" id="SSF56059">
    <property type="entry name" value="Glutathione synthetase ATP-binding domain-like"/>
    <property type="match status" value="1"/>
</dbReference>
<gene>
    <name evidence="19" type="primary">PPIP5K1</name>
</gene>
<dbReference type="GO" id="GO:0032958">
    <property type="term" value="P:inositol phosphate biosynthetic process"/>
    <property type="evidence" value="ECO:0007669"/>
    <property type="project" value="TreeGrafter"/>
</dbReference>
<dbReference type="InterPro" id="IPR033379">
    <property type="entry name" value="Acid_Pase_AS"/>
</dbReference>
<dbReference type="PANTHER" id="PTHR12750">
    <property type="entry name" value="DIPHOSPHOINOSITOL PENTAKISPHOSPHATE KINASE"/>
    <property type="match status" value="1"/>
</dbReference>